<evidence type="ECO:0000259" key="1">
    <source>
        <dbReference type="PROSITE" id="PS51186"/>
    </source>
</evidence>
<dbReference type="Proteomes" id="UP000054703">
    <property type="component" value="Unassembled WGS sequence"/>
</dbReference>
<dbReference type="InterPro" id="IPR016181">
    <property type="entry name" value="Acyl_CoA_acyltransferase"/>
</dbReference>
<evidence type="ECO:0000313" key="2">
    <source>
        <dbReference type="EMBL" id="KTD53650.1"/>
    </source>
</evidence>
<dbReference type="PROSITE" id="PS51186">
    <property type="entry name" value="GNAT"/>
    <property type="match status" value="1"/>
</dbReference>
<dbReference type="AlphaFoldDB" id="A0A0W0YAC2"/>
<dbReference type="GO" id="GO:0016747">
    <property type="term" value="F:acyltransferase activity, transferring groups other than amino-acyl groups"/>
    <property type="evidence" value="ECO:0007669"/>
    <property type="project" value="InterPro"/>
</dbReference>
<organism evidence="2 3">
    <name type="scientific">Legionella santicrucis</name>
    <dbReference type="NCBI Taxonomy" id="45074"/>
    <lineage>
        <taxon>Bacteria</taxon>
        <taxon>Pseudomonadati</taxon>
        <taxon>Pseudomonadota</taxon>
        <taxon>Gammaproteobacteria</taxon>
        <taxon>Legionellales</taxon>
        <taxon>Legionellaceae</taxon>
        <taxon>Legionella</taxon>
    </lineage>
</organism>
<protein>
    <submittedName>
        <fullName evidence="2">GNAT family acetyltransferase</fullName>
    </submittedName>
</protein>
<evidence type="ECO:0000313" key="3">
    <source>
        <dbReference type="Proteomes" id="UP000054703"/>
    </source>
</evidence>
<dbReference type="OrthoDB" id="7365268at2"/>
<dbReference type="SUPFAM" id="SSF55729">
    <property type="entry name" value="Acyl-CoA N-acyltransferases (Nat)"/>
    <property type="match status" value="1"/>
</dbReference>
<accession>A0A0W0YAC2</accession>
<comment type="caution">
    <text evidence="2">The sequence shown here is derived from an EMBL/GenBank/DDBJ whole genome shotgun (WGS) entry which is preliminary data.</text>
</comment>
<keyword evidence="3" id="KW-1185">Reference proteome</keyword>
<sequence length="288" mass="33160">MIEIKKLNELHVEELSTYLNNYQETTMFIRNNLYYSGINYQDAPFHGEYYGSFENHQLNGTLVHYWNGNIMMQAENFSILSALVDEFKLNRIRPIAGVLGEDSQASFVIDKLDLQSPSLFAVNYQEKLFLLNLEKMMMPETIHTYDCAIKSVQDCQIDVIKEWLVAYHIEALGEDVNNPKLEESIINEIQDKQLSQNRWVLFVNNTPVSLCGFNAHLPDIVQLGPVYTPLSLRNKGFARTVVSLCLKQAAMNQVKRAILFTNENSAIRAYKSLGFQEIGKYRLALFRK</sequence>
<gene>
    <name evidence="2" type="ORF">Lsan_4060</name>
</gene>
<keyword evidence="2" id="KW-0808">Transferase</keyword>
<dbReference type="PATRIC" id="fig|45074.5.peg.4361"/>
<proteinExistence type="predicted"/>
<dbReference type="Pfam" id="PF00583">
    <property type="entry name" value="Acetyltransf_1"/>
    <property type="match status" value="1"/>
</dbReference>
<dbReference type="EMBL" id="LNYU01000091">
    <property type="protein sequence ID" value="KTD53650.1"/>
    <property type="molecule type" value="Genomic_DNA"/>
</dbReference>
<feature type="domain" description="N-acetyltransferase" evidence="1">
    <location>
        <begin position="147"/>
        <end position="288"/>
    </location>
</feature>
<reference evidence="2 3" key="1">
    <citation type="submission" date="2015-11" db="EMBL/GenBank/DDBJ databases">
        <title>Genomic analysis of 38 Legionella species identifies large and diverse effector repertoires.</title>
        <authorList>
            <person name="Burstein D."/>
            <person name="Amaro F."/>
            <person name="Zusman T."/>
            <person name="Lifshitz Z."/>
            <person name="Cohen O."/>
            <person name="Gilbert J.A."/>
            <person name="Pupko T."/>
            <person name="Shuman H.A."/>
            <person name="Segal G."/>
        </authorList>
    </citation>
    <scope>NUCLEOTIDE SEQUENCE [LARGE SCALE GENOMIC DNA]</scope>
    <source>
        <strain evidence="2 3">SC-63-C7</strain>
    </source>
</reference>
<dbReference type="InterPro" id="IPR000182">
    <property type="entry name" value="GNAT_dom"/>
</dbReference>
<dbReference type="Gene3D" id="3.40.630.30">
    <property type="match status" value="1"/>
</dbReference>
<dbReference type="STRING" id="45074.Lsan_4060"/>
<name>A0A0W0YAC2_9GAMM</name>